<keyword evidence="1" id="KW-1133">Transmembrane helix</keyword>
<dbReference type="OrthoDB" id="9096700at2"/>
<keyword evidence="1" id="KW-0812">Transmembrane</keyword>
<dbReference type="AlphaFoldDB" id="A0A1I2S3K5"/>
<reference evidence="3" key="1">
    <citation type="submission" date="2016-10" db="EMBL/GenBank/DDBJ databases">
        <authorList>
            <person name="Varghese N."/>
            <person name="Submissions S."/>
        </authorList>
    </citation>
    <scope>NUCLEOTIDE SEQUENCE [LARGE SCALE GENOMIC DNA]</scope>
    <source>
        <strain evidence="3">ATCC 700379</strain>
    </source>
</reference>
<name>A0A1I2S3K5_9BACL</name>
<evidence type="ECO:0000256" key="1">
    <source>
        <dbReference type="SAM" id="Phobius"/>
    </source>
</evidence>
<feature type="transmembrane region" description="Helical" evidence="1">
    <location>
        <begin position="6"/>
        <end position="25"/>
    </location>
</feature>
<gene>
    <name evidence="2" type="ORF">SAMN02982927_01816</name>
</gene>
<dbReference type="RefSeq" id="WP_093672189.1">
    <property type="nucleotide sequence ID" value="NZ_FOOY01000011.1"/>
</dbReference>
<keyword evidence="1" id="KW-0472">Membrane</keyword>
<proteinExistence type="predicted"/>
<evidence type="ECO:0000313" key="3">
    <source>
        <dbReference type="Proteomes" id="UP000198752"/>
    </source>
</evidence>
<keyword evidence="3" id="KW-1185">Reference proteome</keyword>
<accession>A0A1I2S3K5</accession>
<dbReference type="STRING" id="269670.SAMN02982927_01816"/>
<protein>
    <submittedName>
        <fullName evidence="2">Glucitol operon activator protein (GutM)</fullName>
    </submittedName>
</protein>
<evidence type="ECO:0000313" key="2">
    <source>
        <dbReference type="EMBL" id="SFG47402.1"/>
    </source>
</evidence>
<organism evidence="2 3">
    <name type="scientific">Sporolactobacillus nakayamae</name>
    <dbReference type="NCBI Taxonomy" id="269670"/>
    <lineage>
        <taxon>Bacteria</taxon>
        <taxon>Bacillati</taxon>
        <taxon>Bacillota</taxon>
        <taxon>Bacilli</taxon>
        <taxon>Bacillales</taxon>
        <taxon>Sporolactobacillaceae</taxon>
        <taxon>Sporolactobacillus</taxon>
    </lineage>
</organism>
<dbReference type="PIRSF" id="PIRSF011474">
    <property type="entry name" value="Glucitol_operon_activator"/>
    <property type="match status" value="1"/>
</dbReference>
<dbReference type="Proteomes" id="UP000198752">
    <property type="component" value="Unassembled WGS sequence"/>
</dbReference>
<dbReference type="EMBL" id="FOOY01000011">
    <property type="protein sequence ID" value="SFG47402.1"/>
    <property type="molecule type" value="Genomic_DNA"/>
</dbReference>
<dbReference type="InterPro" id="IPR009693">
    <property type="entry name" value="Glucitol_operon_activator"/>
</dbReference>
<sequence>MFYFTLMIFIGGAFLLQIFLGYFQIKHFSNVFVEMRRKGKVAIGRKKGHFKSGTIVFFTVDQDGNIVDARKMQGVTILARFHEMNEFLHENIQRLPEVKVKRCNKLLQKAIADSVHNYTVVANGGVIKESPRTPVAGASLMIKSLFQKARKSNNQG</sequence>
<dbReference type="Pfam" id="PF06923">
    <property type="entry name" value="GutM"/>
    <property type="match status" value="1"/>
</dbReference>